<dbReference type="Gene3D" id="3.40.190.10">
    <property type="entry name" value="Periplasmic binding protein-like II"/>
    <property type="match status" value="2"/>
</dbReference>
<reference evidence="7" key="1">
    <citation type="submission" date="2010-05" db="EMBL/GenBank/DDBJ databases">
        <title>The complete genome of Truepera radiovictris DSM 17093.</title>
        <authorList>
            <consortium name="US DOE Joint Genome Institute (JGI-PGF)"/>
            <person name="Lucas S."/>
            <person name="Copeland A."/>
            <person name="Lapidus A."/>
            <person name="Glavina del Rio T."/>
            <person name="Dalin E."/>
            <person name="Tice H."/>
            <person name="Bruce D."/>
            <person name="Goodwin L."/>
            <person name="Pitluck S."/>
            <person name="Kyrpides N."/>
            <person name="Mavromatis K."/>
            <person name="Ovchinnikova G."/>
            <person name="Munk A.C."/>
            <person name="Detter J.C."/>
            <person name="Han C."/>
            <person name="Tapia R."/>
            <person name="Land M."/>
            <person name="Hauser L."/>
            <person name="Markowitz V."/>
            <person name="Cheng J.-F."/>
            <person name="Hugenholtz P."/>
            <person name="Woyke T."/>
            <person name="Wu D."/>
            <person name="Tindall B."/>
            <person name="Pomrenke H.G."/>
            <person name="Brambilla E."/>
            <person name="Klenk H.-P."/>
            <person name="Eisen J.A."/>
        </authorList>
    </citation>
    <scope>NUCLEOTIDE SEQUENCE [LARGE SCALE GENOMIC DNA]</scope>
    <source>
        <strain evidence="7">DSM 17093 / CIP 108686 / LMG 22925 / RQ-24</strain>
    </source>
</reference>
<dbReference type="Proteomes" id="UP000000379">
    <property type="component" value="Chromosome"/>
</dbReference>
<comment type="subcellular location">
    <subcellularLocation>
        <location evidence="1">Periplasm</location>
    </subcellularLocation>
</comment>
<dbReference type="PRINTS" id="PR00909">
    <property type="entry name" value="SPERMDNBNDNG"/>
</dbReference>
<dbReference type="AlphaFoldDB" id="D7CTB1"/>
<evidence type="ECO:0000256" key="4">
    <source>
        <dbReference type="ARBA" id="ARBA00022764"/>
    </source>
</evidence>
<dbReference type="OrthoDB" id="9769319at2"/>
<name>D7CTB1_TRURR</name>
<accession>D7CTB1</accession>
<dbReference type="PANTHER" id="PTHR30222:SF12">
    <property type="entry name" value="NORSPERMIDINE SENSOR"/>
    <property type="match status" value="1"/>
</dbReference>
<feature type="signal peptide" evidence="5">
    <location>
        <begin position="1"/>
        <end position="18"/>
    </location>
</feature>
<dbReference type="HOGENOM" id="CLU_026974_1_0_0"/>
<proteinExistence type="predicted"/>
<keyword evidence="7" id="KW-1185">Reference proteome</keyword>
<dbReference type="EMBL" id="CP002049">
    <property type="protein sequence ID" value="ADI15574.1"/>
    <property type="molecule type" value="Genomic_DNA"/>
</dbReference>
<dbReference type="RefSeq" id="WP_013178936.1">
    <property type="nucleotide sequence ID" value="NC_014221.1"/>
</dbReference>
<dbReference type="InterPro" id="IPR001188">
    <property type="entry name" value="Sperm_putr-bd"/>
</dbReference>
<dbReference type="SUPFAM" id="SSF53850">
    <property type="entry name" value="Periplasmic binding protein-like II"/>
    <property type="match status" value="1"/>
</dbReference>
<evidence type="ECO:0000256" key="2">
    <source>
        <dbReference type="ARBA" id="ARBA00022448"/>
    </source>
</evidence>
<evidence type="ECO:0000313" key="7">
    <source>
        <dbReference type="Proteomes" id="UP000000379"/>
    </source>
</evidence>
<evidence type="ECO:0000256" key="3">
    <source>
        <dbReference type="ARBA" id="ARBA00022729"/>
    </source>
</evidence>
<evidence type="ECO:0000256" key="1">
    <source>
        <dbReference type="ARBA" id="ARBA00004418"/>
    </source>
</evidence>
<dbReference type="STRING" id="649638.Trad_2466"/>
<dbReference type="GO" id="GO:0015846">
    <property type="term" value="P:polyamine transport"/>
    <property type="evidence" value="ECO:0007669"/>
    <property type="project" value="InterPro"/>
</dbReference>
<protein>
    <submittedName>
        <fullName evidence="6">Extracellular solute-binding protein family 1</fullName>
    </submittedName>
</protein>
<dbReference type="InterPro" id="IPR006059">
    <property type="entry name" value="SBP"/>
</dbReference>
<dbReference type="PANTHER" id="PTHR30222">
    <property type="entry name" value="SPERMIDINE/PUTRESCINE-BINDING PERIPLASMIC PROTEIN"/>
    <property type="match status" value="1"/>
</dbReference>
<dbReference type="GO" id="GO:0042597">
    <property type="term" value="C:periplasmic space"/>
    <property type="evidence" value="ECO:0007669"/>
    <property type="project" value="UniProtKB-SubCell"/>
</dbReference>
<dbReference type="eggNOG" id="COG0687">
    <property type="taxonomic scope" value="Bacteria"/>
</dbReference>
<dbReference type="PIRSF" id="PIRSF019574">
    <property type="entry name" value="Periplasmic_polyamine_BP"/>
    <property type="match status" value="1"/>
</dbReference>
<reference evidence="6 7" key="2">
    <citation type="journal article" date="2011" name="Stand. Genomic Sci.">
        <title>Complete genome sequence of Truepera radiovictrix type strain (RQ-24).</title>
        <authorList>
            <person name="Ivanova N."/>
            <person name="Rohde C."/>
            <person name="Munk C."/>
            <person name="Nolan M."/>
            <person name="Lucas S."/>
            <person name="Del Rio T.G."/>
            <person name="Tice H."/>
            <person name="Deshpande S."/>
            <person name="Cheng J.F."/>
            <person name="Tapia R."/>
            <person name="Han C."/>
            <person name="Goodwin L."/>
            <person name="Pitluck S."/>
            <person name="Liolios K."/>
            <person name="Mavromatis K."/>
            <person name="Mikhailova N."/>
            <person name="Pati A."/>
            <person name="Chen A."/>
            <person name="Palaniappan K."/>
            <person name="Land M."/>
            <person name="Hauser L."/>
            <person name="Chang Y.J."/>
            <person name="Jeffries C.D."/>
            <person name="Brambilla E."/>
            <person name="Rohde M."/>
            <person name="Goker M."/>
            <person name="Tindall B.J."/>
            <person name="Woyke T."/>
            <person name="Bristow J."/>
            <person name="Eisen J.A."/>
            <person name="Markowitz V."/>
            <person name="Hugenholtz P."/>
            <person name="Kyrpides N.C."/>
            <person name="Klenk H.P."/>
            <person name="Lapidus A."/>
        </authorList>
    </citation>
    <scope>NUCLEOTIDE SEQUENCE [LARGE SCALE GENOMIC DNA]</scope>
    <source>
        <strain evidence="7">DSM 17093 / CIP 108686 / LMG 22925 / RQ-24</strain>
    </source>
</reference>
<keyword evidence="2" id="KW-0813">Transport</keyword>
<evidence type="ECO:0000256" key="5">
    <source>
        <dbReference type="SAM" id="SignalP"/>
    </source>
</evidence>
<keyword evidence="3 5" id="KW-0732">Signal</keyword>
<gene>
    <name evidence="6" type="ordered locus">Trad_2466</name>
</gene>
<dbReference type="CDD" id="cd13664">
    <property type="entry name" value="PBP2_PotD_PotF_like_3"/>
    <property type="match status" value="1"/>
</dbReference>
<evidence type="ECO:0000313" key="6">
    <source>
        <dbReference type="EMBL" id="ADI15574.1"/>
    </source>
</evidence>
<sequence>MKVALSLFTALLLSAALAQGELRLYNWTGYTSQELLQKFEAETGIRVSLDTYDSNETLLAKLKSGATGYDIVVPSHNFVQIFVSEGLLEPIHASEMANYSNIDERWRNPDWDPGNVYTVPWQWGTTSFAVDTALYDGDIDTYEVLFNPPEVFRGRIGMFDSWDEVLPMALRYTGSEICTTDPEAFRRALEVLEAQEPYVKVYTSEGILENMIAGETAMNTYWNGATMRVRAERPTVRYAYPVEGVSGWMDNLALARGAPNKEAALTFINWFLEPENAALQSNFARYANAVSGAEAFMDEPLRTAPEIVPPEGANIIFSPTCPEEYIRLADRVWTRLKQ</sequence>
<keyword evidence="4" id="KW-0574">Periplasm</keyword>
<dbReference type="GO" id="GO:0019808">
    <property type="term" value="F:polyamine binding"/>
    <property type="evidence" value="ECO:0007669"/>
    <property type="project" value="InterPro"/>
</dbReference>
<organism evidence="6 7">
    <name type="scientific">Truepera radiovictrix (strain DSM 17093 / CIP 108686 / LMG 22925 / RQ-24)</name>
    <dbReference type="NCBI Taxonomy" id="649638"/>
    <lineage>
        <taxon>Bacteria</taxon>
        <taxon>Thermotogati</taxon>
        <taxon>Deinococcota</taxon>
        <taxon>Deinococci</taxon>
        <taxon>Trueperales</taxon>
        <taxon>Trueperaceae</taxon>
        <taxon>Truepera</taxon>
    </lineage>
</organism>
<dbReference type="KEGG" id="tra:Trad_2466"/>
<feature type="chain" id="PRO_5003094185" evidence="5">
    <location>
        <begin position="19"/>
        <end position="338"/>
    </location>
</feature>
<dbReference type="Pfam" id="PF13416">
    <property type="entry name" value="SBP_bac_8"/>
    <property type="match status" value="1"/>
</dbReference>